<dbReference type="Pfam" id="PF13646">
    <property type="entry name" value="HEAT_2"/>
    <property type="match status" value="2"/>
</dbReference>
<dbReference type="InterPro" id="IPR016024">
    <property type="entry name" value="ARM-type_fold"/>
</dbReference>
<dbReference type="InterPro" id="IPR011989">
    <property type="entry name" value="ARM-like"/>
</dbReference>
<comment type="caution">
    <text evidence="1">The sequence shown here is derived from an EMBL/GenBank/DDBJ whole genome shotgun (WGS) entry which is preliminary data.</text>
</comment>
<evidence type="ECO:0000313" key="1">
    <source>
        <dbReference type="EMBL" id="GAG90135.1"/>
    </source>
</evidence>
<dbReference type="Gene3D" id="1.25.10.10">
    <property type="entry name" value="Leucine-rich Repeat Variant"/>
    <property type="match status" value="2"/>
</dbReference>
<dbReference type="AlphaFoldDB" id="X1B4Z8"/>
<evidence type="ECO:0008006" key="2">
    <source>
        <dbReference type="Google" id="ProtNLM"/>
    </source>
</evidence>
<proteinExistence type="predicted"/>
<sequence>YPQLDQLVDDLEYSSCWEVQSQALNALGEIGDPSATEAVIELLEQEEYSDLQEAGFQALIRLGDERGKAFLLQQLKNGGRLAKRRAAQALADTVKQSMDGGQMSEELVAGLVSALTDAESSVRISAARALALSGNPLVMVSLTLLLNDPDLEVRGEVSKLLGQVKGREIVDRLHQLLNESKLGQIKQIAKVLGEIGDPASVAPISALLDSADGDLLYEVICALGNIGVLGPENKLAKVLLNTRHHASIRLQAASALGRILKQSSTESDVVDA</sequence>
<organism evidence="1">
    <name type="scientific">marine sediment metagenome</name>
    <dbReference type="NCBI Taxonomy" id="412755"/>
    <lineage>
        <taxon>unclassified sequences</taxon>
        <taxon>metagenomes</taxon>
        <taxon>ecological metagenomes</taxon>
    </lineage>
</organism>
<dbReference type="PANTHER" id="PTHR12697">
    <property type="entry name" value="PBS LYASE HEAT-LIKE PROTEIN"/>
    <property type="match status" value="1"/>
</dbReference>
<name>X1B4Z8_9ZZZZ</name>
<accession>X1B4Z8</accession>
<protein>
    <recommendedName>
        <fullName evidence="2">HEAT repeat domain-containing protein</fullName>
    </recommendedName>
</protein>
<feature type="non-terminal residue" evidence="1">
    <location>
        <position position="272"/>
    </location>
</feature>
<dbReference type="GO" id="GO:0016491">
    <property type="term" value="F:oxidoreductase activity"/>
    <property type="evidence" value="ECO:0007669"/>
    <property type="project" value="TreeGrafter"/>
</dbReference>
<dbReference type="PANTHER" id="PTHR12697:SF5">
    <property type="entry name" value="DEOXYHYPUSINE HYDROXYLASE"/>
    <property type="match status" value="1"/>
</dbReference>
<feature type="non-terminal residue" evidence="1">
    <location>
        <position position="1"/>
    </location>
</feature>
<dbReference type="InterPro" id="IPR004155">
    <property type="entry name" value="PBS_lyase_HEAT"/>
</dbReference>
<reference evidence="1" key="1">
    <citation type="journal article" date="2014" name="Front. Microbiol.">
        <title>High frequency of phylogenetically diverse reductive dehalogenase-homologous genes in deep subseafloor sedimentary metagenomes.</title>
        <authorList>
            <person name="Kawai M."/>
            <person name="Futagami T."/>
            <person name="Toyoda A."/>
            <person name="Takaki Y."/>
            <person name="Nishi S."/>
            <person name="Hori S."/>
            <person name="Arai W."/>
            <person name="Tsubouchi T."/>
            <person name="Morono Y."/>
            <person name="Uchiyama I."/>
            <person name="Ito T."/>
            <person name="Fujiyama A."/>
            <person name="Inagaki F."/>
            <person name="Takami H."/>
        </authorList>
    </citation>
    <scope>NUCLEOTIDE SEQUENCE</scope>
    <source>
        <strain evidence="1">Expedition CK06-06</strain>
    </source>
</reference>
<dbReference type="SMART" id="SM00567">
    <property type="entry name" value="EZ_HEAT"/>
    <property type="match status" value="4"/>
</dbReference>
<dbReference type="SUPFAM" id="SSF48371">
    <property type="entry name" value="ARM repeat"/>
    <property type="match status" value="1"/>
</dbReference>
<gene>
    <name evidence="1" type="ORF">S01H4_49972</name>
</gene>
<dbReference type="EMBL" id="BART01028320">
    <property type="protein sequence ID" value="GAG90135.1"/>
    <property type="molecule type" value="Genomic_DNA"/>
</dbReference>